<organism evidence="2 3">
    <name type="scientific">Exophiala viscosa</name>
    <dbReference type="NCBI Taxonomy" id="2486360"/>
    <lineage>
        <taxon>Eukaryota</taxon>
        <taxon>Fungi</taxon>
        <taxon>Dikarya</taxon>
        <taxon>Ascomycota</taxon>
        <taxon>Pezizomycotina</taxon>
        <taxon>Eurotiomycetes</taxon>
        <taxon>Chaetothyriomycetidae</taxon>
        <taxon>Chaetothyriales</taxon>
        <taxon>Herpotrichiellaceae</taxon>
        <taxon>Exophiala</taxon>
    </lineage>
</organism>
<evidence type="ECO:0000313" key="3">
    <source>
        <dbReference type="Proteomes" id="UP001203852"/>
    </source>
</evidence>
<gene>
    <name evidence="2" type="ORF">EDD36DRAFT_465492</name>
</gene>
<evidence type="ECO:0000256" key="1">
    <source>
        <dbReference type="SAM" id="MobiDB-lite"/>
    </source>
</evidence>
<sequence>MARTETIVEPTTVRETLRVYDTHFTGDDDTAEDPTIQIQGHTEEHIALPDSSWPSDWRRMPPYRPSSRSHRLSERPAGLNPVESTMVVVMFTGVWTYGNLNRLWRSTVGRWNNDSMKYQIGGEW</sequence>
<keyword evidence="3" id="KW-1185">Reference proteome</keyword>
<dbReference type="Proteomes" id="UP001203852">
    <property type="component" value="Unassembled WGS sequence"/>
</dbReference>
<dbReference type="EMBL" id="MU404354">
    <property type="protein sequence ID" value="KAI1613365.1"/>
    <property type="molecule type" value="Genomic_DNA"/>
</dbReference>
<feature type="region of interest" description="Disordered" evidence="1">
    <location>
        <begin position="49"/>
        <end position="77"/>
    </location>
</feature>
<comment type="caution">
    <text evidence="2">The sequence shown here is derived from an EMBL/GenBank/DDBJ whole genome shotgun (WGS) entry which is preliminary data.</text>
</comment>
<protein>
    <submittedName>
        <fullName evidence="2">Uncharacterized protein</fullName>
    </submittedName>
</protein>
<dbReference type="AlphaFoldDB" id="A0AAN6DV64"/>
<evidence type="ECO:0000313" key="2">
    <source>
        <dbReference type="EMBL" id="KAI1613365.1"/>
    </source>
</evidence>
<reference evidence="2" key="1">
    <citation type="journal article" date="2022" name="bioRxiv">
        <title>Deciphering the potential niche of two novel black yeast fungi from a biological soil crust based on their genomes, phenotypes, and melanin regulation.</title>
        <authorList>
            <consortium name="DOE Joint Genome Institute"/>
            <person name="Carr E.C."/>
            <person name="Barton Q."/>
            <person name="Grambo S."/>
            <person name="Sullivan M."/>
            <person name="Renfro C.M."/>
            <person name="Kuo A."/>
            <person name="Pangilinan J."/>
            <person name="Lipzen A."/>
            <person name="Keymanesh K."/>
            <person name="Savage E."/>
            <person name="Barry K."/>
            <person name="Grigoriev I.V."/>
            <person name="Riekhof W.R."/>
            <person name="Harris S.S."/>
        </authorList>
    </citation>
    <scope>NUCLEOTIDE SEQUENCE</scope>
    <source>
        <strain evidence="2">JF 03-4F</strain>
    </source>
</reference>
<name>A0AAN6DV64_9EURO</name>
<accession>A0AAN6DV64</accession>
<proteinExistence type="predicted"/>